<evidence type="ECO:0000256" key="2">
    <source>
        <dbReference type="ARBA" id="ARBA00009306"/>
    </source>
</evidence>
<keyword evidence="6 10" id="KW-1133">Transmembrane helix</keyword>
<feature type="transmembrane region" description="Helical" evidence="10">
    <location>
        <begin position="169"/>
        <end position="191"/>
    </location>
</feature>
<dbReference type="PANTHER" id="PTHR43163">
    <property type="entry name" value="DIPEPTIDE TRANSPORT SYSTEM PERMEASE PROTEIN DPPB-RELATED"/>
    <property type="match status" value="1"/>
</dbReference>
<feature type="transmembrane region" description="Helical" evidence="10">
    <location>
        <begin position="273"/>
        <end position="296"/>
    </location>
</feature>
<dbReference type="InterPro" id="IPR000515">
    <property type="entry name" value="MetI-like"/>
</dbReference>
<keyword evidence="13" id="KW-1185">Reference proteome</keyword>
<evidence type="ECO:0000256" key="10">
    <source>
        <dbReference type="RuleBase" id="RU363032"/>
    </source>
</evidence>
<dbReference type="Pfam" id="PF19300">
    <property type="entry name" value="BPD_transp_1_N"/>
    <property type="match status" value="1"/>
</dbReference>
<gene>
    <name evidence="12" type="primary">gsiC_2</name>
    <name evidence="12" type="ORF">TICRE_14550</name>
</gene>
<evidence type="ECO:0000256" key="7">
    <source>
        <dbReference type="ARBA" id="ARBA00023136"/>
    </source>
</evidence>
<dbReference type="EMBL" id="LTDM01000022">
    <property type="protein sequence ID" value="OLS02654.1"/>
    <property type="molecule type" value="Genomic_DNA"/>
</dbReference>
<dbReference type="GO" id="GO:0055085">
    <property type="term" value="P:transmembrane transport"/>
    <property type="evidence" value="ECO:0007669"/>
    <property type="project" value="InterPro"/>
</dbReference>
<accession>A0A1U7M5Q2</accession>
<comment type="similarity">
    <text evidence="2 10">Belongs to the binding-protein-dependent transport system permease family.</text>
</comment>
<dbReference type="AlphaFoldDB" id="A0A1U7M5Q2"/>
<sequence length="306" mass="34069">MFRYFLKRTLAVIPTILIVSVFVFMFVRFIPGDPARRVAGPDATLEDVENIRETLGLNKSIPEQYKDYMLGLMKGDMGTSLKTQRPVTYEIGQRYMNTVRLTVVSLLWSVIAGVLIGVFSGKNRSKWQDYTGMTLAVSGISVPSFWLGLMLISVFAVNLKWFPTVGSEGLKSLVLPSITLGASVAAIIARFTRSSIIEILKEDYIRTARAKGLRENKVVWKHVFRNSMIAVVTVVGLQFGFLLGGSVVTESVFAFPGLGSLLIDSVNFRDYPMIQSLILIFSLHFVVINLVIDLLYAGLNPEIQMQ</sequence>
<comment type="function">
    <text evidence="8">Part of the ABC transporter complex GsiABCD involved in glutathione import. Probably responsible for the translocation of the substrate across the membrane.</text>
</comment>
<organism evidence="12 13">
    <name type="scientific">Tissierella creatinophila DSM 6911</name>
    <dbReference type="NCBI Taxonomy" id="1123403"/>
    <lineage>
        <taxon>Bacteria</taxon>
        <taxon>Bacillati</taxon>
        <taxon>Bacillota</taxon>
        <taxon>Tissierellia</taxon>
        <taxon>Tissierellales</taxon>
        <taxon>Tissierellaceae</taxon>
        <taxon>Tissierella</taxon>
    </lineage>
</organism>
<keyword evidence="4" id="KW-1003">Cell membrane</keyword>
<reference evidence="12 13" key="1">
    <citation type="submission" date="2016-02" db="EMBL/GenBank/DDBJ databases">
        <title>Genome sequence of Tissierella creatinophila DSM 6911.</title>
        <authorList>
            <person name="Poehlein A."/>
            <person name="Daniel R."/>
        </authorList>
    </citation>
    <scope>NUCLEOTIDE SEQUENCE [LARGE SCALE GENOMIC DNA]</scope>
    <source>
        <strain evidence="12 13">DSM 6911</strain>
    </source>
</reference>
<evidence type="ECO:0000256" key="6">
    <source>
        <dbReference type="ARBA" id="ARBA00022989"/>
    </source>
</evidence>
<dbReference type="InterPro" id="IPR045621">
    <property type="entry name" value="BPD_transp_1_N"/>
</dbReference>
<feature type="transmembrane region" description="Helical" evidence="10">
    <location>
        <begin position="133"/>
        <end position="157"/>
    </location>
</feature>
<feature type="transmembrane region" description="Helical" evidence="10">
    <location>
        <begin position="229"/>
        <end position="253"/>
    </location>
</feature>
<evidence type="ECO:0000313" key="12">
    <source>
        <dbReference type="EMBL" id="OLS02654.1"/>
    </source>
</evidence>
<evidence type="ECO:0000313" key="13">
    <source>
        <dbReference type="Proteomes" id="UP000186112"/>
    </source>
</evidence>
<dbReference type="Gene3D" id="1.10.3720.10">
    <property type="entry name" value="MetI-like"/>
    <property type="match status" value="1"/>
</dbReference>
<protein>
    <recommendedName>
        <fullName evidence="9">Glutathione transport system permease protein GsiC</fullName>
    </recommendedName>
</protein>
<name>A0A1U7M5Q2_TISCR</name>
<evidence type="ECO:0000256" key="1">
    <source>
        <dbReference type="ARBA" id="ARBA00004651"/>
    </source>
</evidence>
<comment type="caution">
    <text evidence="12">The sequence shown here is derived from an EMBL/GenBank/DDBJ whole genome shotgun (WGS) entry which is preliminary data.</text>
</comment>
<evidence type="ECO:0000256" key="9">
    <source>
        <dbReference type="ARBA" id="ARBA00041107"/>
    </source>
</evidence>
<dbReference type="SUPFAM" id="SSF161098">
    <property type="entry name" value="MetI-like"/>
    <property type="match status" value="1"/>
</dbReference>
<keyword evidence="5 10" id="KW-0812">Transmembrane</keyword>
<feature type="transmembrane region" description="Helical" evidence="10">
    <location>
        <begin position="101"/>
        <end position="121"/>
    </location>
</feature>
<dbReference type="Pfam" id="PF00528">
    <property type="entry name" value="BPD_transp_1"/>
    <property type="match status" value="1"/>
</dbReference>
<dbReference type="PANTHER" id="PTHR43163:SF5">
    <property type="entry name" value="GLUTATHIONE TRANSPORT SYSTEM PERMEASE PROTEIN GSIC"/>
    <property type="match status" value="1"/>
</dbReference>
<dbReference type="OrthoDB" id="24153at2"/>
<comment type="subcellular location">
    <subcellularLocation>
        <location evidence="1 10">Cell membrane</location>
        <topology evidence="1 10">Multi-pass membrane protein</topology>
    </subcellularLocation>
</comment>
<dbReference type="PROSITE" id="PS50928">
    <property type="entry name" value="ABC_TM1"/>
    <property type="match status" value="1"/>
</dbReference>
<feature type="transmembrane region" description="Helical" evidence="10">
    <location>
        <begin position="12"/>
        <end position="30"/>
    </location>
</feature>
<evidence type="ECO:0000256" key="5">
    <source>
        <dbReference type="ARBA" id="ARBA00022692"/>
    </source>
</evidence>
<evidence type="ECO:0000256" key="3">
    <source>
        <dbReference type="ARBA" id="ARBA00022448"/>
    </source>
</evidence>
<dbReference type="GO" id="GO:0005886">
    <property type="term" value="C:plasma membrane"/>
    <property type="evidence" value="ECO:0007669"/>
    <property type="project" value="UniProtKB-SubCell"/>
</dbReference>
<keyword evidence="7 10" id="KW-0472">Membrane</keyword>
<dbReference type="RefSeq" id="WP_075726592.1">
    <property type="nucleotide sequence ID" value="NZ_LTDM01000022.1"/>
</dbReference>
<evidence type="ECO:0000259" key="11">
    <source>
        <dbReference type="PROSITE" id="PS50928"/>
    </source>
</evidence>
<dbReference type="Proteomes" id="UP000186112">
    <property type="component" value="Unassembled WGS sequence"/>
</dbReference>
<dbReference type="CDD" id="cd06261">
    <property type="entry name" value="TM_PBP2"/>
    <property type="match status" value="1"/>
</dbReference>
<keyword evidence="3 10" id="KW-0813">Transport</keyword>
<evidence type="ECO:0000256" key="8">
    <source>
        <dbReference type="ARBA" id="ARBA00037215"/>
    </source>
</evidence>
<dbReference type="InterPro" id="IPR035906">
    <property type="entry name" value="MetI-like_sf"/>
</dbReference>
<evidence type="ECO:0000256" key="4">
    <source>
        <dbReference type="ARBA" id="ARBA00022475"/>
    </source>
</evidence>
<proteinExistence type="inferred from homology"/>
<feature type="domain" description="ABC transmembrane type-1" evidence="11">
    <location>
        <begin position="95"/>
        <end position="296"/>
    </location>
</feature>